<evidence type="ECO:0000256" key="8">
    <source>
        <dbReference type="PIRSR" id="PIRSR605502-1"/>
    </source>
</evidence>
<dbReference type="InterPro" id="IPR050792">
    <property type="entry name" value="ADP-ribosylglycohydrolase"/>
</dbReference>
<evidence type="ECO:0000256" key="6">
    <source>
        <dbReference type="ARBA" id="ARBA00042849"/>
    </source>
</evidence>
<keyword evidence="3" id="KW-0963">Cytoplasm</keyword>
<dbReference type="InterPro" id="IPR012108">
    <property type="entry name" value="ADP-ribosylarg_hydro"/>
</dbReference>
<sequence>MENFQAAMVLGGVGDALGYRKAKWENCILGARIQEELKSLGGLDNLVLDADNWPVSDGTIMHMATAEALITDYWSIEDLYRELVRVYLDAVVKIQGRQPDPATLEGCSQLKPDNYLLAWHTPFNERGSGFGASTKAMCIGMRYWQPDRQETLVEVSIEAGRMTHNHPTGFLGSLCTALFASYALQGKPLVEWGREMMKVVPVAEDYCRKTIRHMAEYQEHWFYYEAKWQFYLEERGIAEDGQNKPIYPDRFDPEERDKVYKRWSSEGRGGRRGHDAPMIAYDALLAAGGDWKEVCNRAMFHGGENAATGSIAGCLYGLLYGLKQVPANLYQKLENRERLEFLGERLFKASSTDK</sequence>
<dbReference type="GO" id="GO:0000287">
    <property type="term" value="F:magnesium ion binding"/>
    <property type="evidence" value="ECO:0007669"/>
    <property type="project" value="InterPro"/>
</dbReference>
<dbReference type="PANTHER" id="PTHR16222">
    <property type="entry name" value="ADP-RIBOSYLGLYCOHYDROLASE"/>
    <property type="match status" value="1"/>
</dbReference>
<dbReference type="InterPro" id="IPR036705">
    <property type="entry name" value="Ribosyl_crysJ1_sf"/>
</dbReference>
<evidence type="ECO:0000256" key="1">
    <source>
        <dbReference type="ARBA" id="ARBA00004204"/>
    </source>
</evidence>
<dbReference type="GO" id="GO:0003875">
    <property type="term" value="F:ADP-ribosylarginine hydrolase activity"/>
    <property type="evidence" value="ECO:0007669"/>
    <property type="project" value="InterPro"/>
</dbReference>
<comment type="cofactor">
    <cofactor evidence="8">
        <name>Mg(2+)</name>
        <dbReference type="ChEBI" id="CHEBI:18420"/>
    </cofactor>
    <text evidence="8">Binds 2 magnesium ions per subunit.</text>
</comment>
<name>A0A8C4X3H6_ERPCA</name>
<dbReference type="RefSeq" id="XP_028655907.1">
    <property type="nucleotide sequence ID" value="XM_028800074.2"/>
</dbReference>
<dbReference type="GO" id="GO:0051725">
    <property type="term" value="P:protein de-ADP-ribosylation"/>
    <property type="evidence" value="ECO:0007669"/>
    <property type="project" value="InterPro"/>
</dbReference>
<evidence type="ECO:0000256" key="2">
    <source>
        <dbReference type="ARBA" id="ARBA00010702"/>
    </source>
</evidence>
<evidence type="ECO:0000256" key="5">
    <source>
        <dbReference type="ARBA" id="ARBA00041334"/>
    </source>
</evidence>
<evidence type="ECO:0000313" key="9">
    <source>
        <dbReference type="Ensembl" id="ENSECRP00000002753.1"/>
    </source>
</evidence>
<reference evidence="9" key="2">
    <citation type="submission" date="2025-08" db="UniProtKB">
        <authorList>
            <consortium name="Ensembl"/>
        </authorList>
    </citation>
    <scope>IDENTIFICATION</scope>
</reference>
<dbReference type="AlphaFoldDB" id="A0A8C4X3H6"/>
<feature type="binding site" evidence="8">
    <location>
        <position position="57"/>
    </location>
    <ligand>
        <name>Mg(2+)</name>
        <dbReference type="ChEBI" id="CHEBI:18420"/>
        <label>1</label>
    </ligand>
</feature>
<comment type="similarity">
    <text evidence="2">Belongs to the ADP-ribosylglycohydrolase family.</text>
</comment>
<gene>
    <name evidence="9" type="primary">adprhl1</name>
</gene>
<dbReference type="GeneID" id="114650437"/>
<evidence type="ECO:0000256" key="7">
    <source>
        <dbReference type="ARBA" id="ARBA00046181"/>
    </source>
</evidence>
<dbReference type="GO" id="GO:0030017">
    <property type="term" value="C:sarcomere"/>
    <property type="evidence" value="ECO:0007669"/>
    <property type="project" value="UniProtKB-SubCell"/>
</dbReference>
<evidence type="ECO:0000256" key="4">
    <source>
        <dbReference type="ARBA" id="ARBA00040586"/>
    </source>
</evidence>
<dbReference type="Pfam" id="PF03747">
    <property type="entry name" value="ADP_ribosyl_GH"/>
    <property type="match status" value="1"/>
</dbReference>
<protein>
    <recommendedName>
        <fullName evidence="4">Inactive ADP-ribosyltransferase ARH2</fullName>
    </recommendedName>
    <alternativeName>
        <fullName evidence="5">ADP-ribosylhydrolase-like protein 1</fullName>
    </alternativeName>
    <alternativeName>
        <fullName evidence="6">[Protein ADP-ribosylarginine] hydrolase-like protein 1</fullName>
    </alternativeName>
</protein>
<dbReference type="InterPro" id="IPR005502">
    <property type="entry name" value="Ribosyl_crysJ1"/>
</dbReference>
<dbReference type="FunFam" id="1.10.4080.10:FF:000002">
    <property type="entry name" value="ADP-ribosylarginine hydrolase isoform X1"/>
    <property type="match status" value="1"/>
</dbReference>
<dbReference type="GeneTree" id="ENSGT00530000063627"/>
<dbReference type="Ensembl" id="ENSECRT00000002796.1">
    <property type="protein sequence ID" value="ENSECRP00000002753.1"/>
    <property type="gene ID" value="ENSECRG00000001883.1"/>
</dbReference>
<evidence type="ECO:0000256" key="3">
    <source>
        <dbReference type="ARBA" id="ARBA00022490"/>
    </source>
</evidence>
<comment type="function">
    <text evidence="7">Required for myofibril assembly and outgrowth of the cardiac chambers in the developing heart. Appears to be catalytically inactive, showing no activity against O-acetyl-ADP-ribose.</text>
</comment>
<keyword evidence="10" id="KW-1185">Reference proteome</keyword>
<dbReference type="PIRSF" id="PIRSF016939">
    <property type="entry name" value="ADP_ribslarg_hdr"/>
    <property type="match status" value="1"/>
</dbReference>
<dbReference type="Proteomes" id="UP000694620">
    <property type="component" value="Chromosome 4"/>
</dbReference>
<dbReference type="CTD" id="113622"/>
<proteinExistence type="inferred from homology"/>
<dbReference type="Gene3D" id="1.10.4080.10">
    <property type="entry name" value="ADP-ribosylation/Crystallin J1"/>
    <property type="match status" value="1"/>
</dbReference>
<evidence type="ECO:0000313" key="10">
    <source>
        <dbReference type="Proteomes" id="UP000694620"/>
    </source>
</evidence>
<reference evidence="9" key="3">
    <citation type="submission" date="2025-09" db="UniProtKB">
        <authorList>
            <consortium name="Ensembl"/>
        </authorList>
    </citation>
    <scope>IDENTIFICATION</scope>
</reference>
<dbReference type="SUPFAM" id="SSF101478">
    <property type="entry name" value="ADP-ribosylglycohydrolase"/>
    <property type="match status" value="1"/>
</dbReference>
<accession>A0A8C4X3H6</accession>
<organism evidence="9 10">
    <name type="scientific">Erpetoichthys calabaricus</name>
    <name type="common">Rope fish</name>
    <name type="synonym">Calamoichthys calabaricus</name>
    <dbReference type="NCBI Taxonomy" id="27687"/>
    <lineage>
        <taxon>Eukaryota</taxon>
        <taxon>Metazoa</taxon>
        <taxon>Chordata</taxon>
        <taxon>Craniata</taxon>
        <taxon>Vertebrata</taxon>
        <taxon>Euteleostomi</taxon>
        <taxon>Actinopterygii</taxon>
        <taxon>Polypteriformes</taxon>
        <taxon>Polypteridae</taxon>
        <taxon>Erpetoichthys</taxon>
    </lineage>
</organism>
<dbReference type="PANTHER" id="PTHR16222:SF23">
    <property type="entry name" value="INACTIVE ADP-RIBOSYLTRANSFERASE ARH2"/>
    <property type="match status" value="1"/>
</dbReference>
<comment type="subcellular location">
    <subcellularLocation>
        <location evidence="1">Cytoplasm</location>
        <location evidence="1">Myofibril</location>
        <location evidence="1">Sarcomere</location>
    </subcellularLocation>
</comment>
<feature type="binding site" evidence="8">
    <location>
        <position position="56"/>
    </location>
    <ligand>
        <name>Mg(2+)</name>
        <dbReference type="ChEBI" id="CHEBI:18420"/>
        <label>1</label>
    </ligand>
</feature>
<keyword evidence="8" id="KW-0479">Metal-binding</keyword>
<reference evidence="9" key="1">
    <citation type="submission" date="2021-06" db="EMBL/GenBank/DDBJ databases">
        <authorList>
            <consortium name="Wellcome Sanger Institute Data Sharing"/>
        </authorList>
    </citation>
    <scope>NUCLEOTIDE SEQUENCE [LARGE SCALE GENOMIC DNA]</scope>
</reference>
<keyword evidence="8" id="KW-0460">Magnesium</keyword>